<protein>
    <submittedName>
        <fullName evidence="1">Uncharacterized protein</fullName>
    </submittedName>
</protein>
<evidence type="ECO:0000313" key="1">
    <source>
        <dbReference type="EMBL" id="KAJ9549267.1"/>
    </source>
</evidence>
<comment type="caution">
    <text evidence="1">The sequence shown here is derived from an EMBL/GenBank/DDBJ whole genome shotgun (WGS) entry which is preliminary data.</text>
</comment>
<dbReference type="EMBL" id="JARYMX010000005">
    <property type="protein sequence ID" value="KAJ9549267.1"/>
    <property type="molecule type" value="Genomic_DNA"/>
</dbReference>
<proteinExistence type="predicted"/>
<sequence length="271" mass="31100">MDQASKMIERRLRRNWKWGVGCGERLWEQQVNRSGRVHSRLHKKIWGILNEDLMKCGCNASFLTLISKVENLVGLNDLDQDLIKNNFKSLGGKDEDNYCNNYKQCTKRIEGDPVQKSHLRLGGWISGYPRKGLELEMQGRRVIVFQLTAEETMKELDVLSGWDRMVKSELSYPCLREALGSSLNSKWGRTDYQMRWKREITYDARKHVLLGGSSYLAFVVDSRETVANVPVVGEFPDVFPDDLSDISHERQVEFRIKLIPGVVSVAKTCTG</sequence>
<accession>A0AA38TD98</accession>
<keyword evidence="2" id="KW-1185">Reference proteome</keyword>
<gene>
    <name evidence="1" type="ORF">OSB04_021810</name>
</gene>
<evidence type="ECO:0000313" key="2">
    <source>
        <dbReference type="Proteomes" id="UP001172457"/>
    </source>
</evidence>
<name>A0AA38TD98_9ASTR</name>
<dbReference type="AlphaFoldDB" id="A0AA38TD98"/>
<organism evidence="1 2">
    <name type="scientific">Centaurea solstitialis</name>
    <name type="common">yellow star-thistle</name>
    <dbReference type="NCBI Taxonomy" id="347529"/>
    <lineage>
        <taxon>Eukaryota</taxon>
        <taxon>Viridiplantae</taxon>
        <taxon>Streptophyta</taxon>
        <taxon>Embryophyta</taxon>
        <taxon>Tracheophyta</taxon>
        <taxon>Spermatophyta</taxon>
        <taxon>Magnoliopsida</taxon>
        <taxon>eudicotyledons</taxon>
        <taxon>Gunneridae</taxon>
        <taxon>Pentapetalae</taxon>
        <taxon>asterids</taxon>
        <taxon>campanulids</taxon>
        <taxon>Asterales</taxon>
        <taxon>Asteraceae</taxon>
        <taxon>Carduoideae</taxon>
        <taxon>Cardueae</taxon>
        <taxon>Centaureinae</taxon>
        <taxon>Centaurea</taxon>
    </lineage>
</organism>
<dbReference type="Proteomes" id="UP001172457">
    <property type="component" value="Chromosome 5"/>
</dbReference>
<reference evidence="1" key="1">
    <citation type="submission" date="2023-03" db="EMBL/GenBank/DDBJ databases">
        <title>Chromosome-scale reference genome and RAD-based genetic map of yellow starthistle (Centaurea solstitialis) reveal putative structural variation and QTLs associated with invader traits.</title>
        <authorList>
            <person name="Reatini B."/>
            <person name="Cang F.A."/>
            <person name="Jiang Q."/>
            <person name="Mckibben M.T.W."/>
            <person name="Barker M.S."/>
            <person name="Rieseberg L.H."/>
            <person name="Dlugosch K.M."/>
        </authorList>
    </citation>
    <scope>NUCLEOTIDE SEQUENCE</scope>
    <source>
        <strain evidence="1">CAN-66</strain>
        <tissue evidence="1">Leaf</tissue>
    </source>
</reference>